<dbReference type="NCBIfam" id="NF001809">
    <property type="entry name" value="PRK00528.1"/>
    <property type="match status" value="1"/>
</dbReference>
<accession>A0ABQ2RRK7</accession>
<dbReference type="PRINTS" id="PR01249">
    <property type="entry name" value="RIBOSOMALL31"/>
</dbReference>
<dbReference type="EMBL" id="BMQM01000003">
    <property type="protein sequence ID" value="GGR49535.1"/>
    <property type="molecule type" value="Genomic_DNA"/>
</dbReference>
<evidence type="ECO:0000256" key="7">
    <source>
        <dbReference type="HAMAP-Rule" id="MF_00501"/>
    </source>
</evidence>
<evidence type="ECO:0000313" key="9">
    <source>
        <dbReference type="Proteomes" id="UP000634308"/>
    </source>
</evidence>
<comment type="subunit">
    <text evidence="7">Part of the 50S ribosomal subunit.</text>
</comment>
<comment type="similarity">
    <text evidence="1 7">Belongs to the bacterial ribosomal protein bL31 family. Type A subfamily.</text>
</comment>
<sequence>MVYTSRVARYAHPPPVADVAEEAPMQKDIHPKAVPCKIIYQGKVIMETLSTKPEIHVDVWSGVHPFWTGEERFLDTEGRVDKFNKRFGDSYRTKKK</sequence>
<evidence type="ECO:0000256" key="5">
    <source>
        <dbReference type="ARBA" id="ARBA00023274"/>
    </source>
</evidence>
<dbReference type="PANTHER" id="PTHR33280">
    <property type="entry name" value="50S RIBOSOMAL PROTEIN L31, CHLOROPLASTIC"/>
    <property type="match status" value="1"/>
</dbReference>
<dbReference type="HAMAP" id="MF_00501">
    <property type="entry name" value="Ribosomal_bL31_1"/>
    <property type="match status" value="1"/>
</dbReference>
<evidence type="ECO:0000256" key="3">
    <source>
        <dbReference type="ARBA" id="ARBA00022884"/>
    </source>
</evidence>
<evidence type="ECO:0000256" key="1">
    <source>
        <dbReference type="ARBA" id="ARBA00009296"/>
    </source>
</evidence>
<keyword evidence="5 7" id="KW-0687">Ribonucleoprotein</keyword>
<keyword evidence="3 7" id="KW-0694">RNA-binding</keyword>
<dbReference type="Proteomes" id="UP000634308">
    <property type="component" value="Unassembled WGS sequence"/>
</dbReference>
<evidence type="ECO:0000256" key="6">
    <source>
        <dbReference type="ARBA" id="ARBA00035687"/>
    </source>
</evidence>
<comment type="function">
    <text evidence="7">Binds the 23S rRNA.</text>
</comment>
<keyword evidence="9" id="KW-1185">Reference proteome</keyword>
<keyword evidence="2 7" id="KW-0699">rRNA-binding</keyword>
<dbReference type="InterPro" id="IPR002150">
    <property type="entry name" value="Ribosomal_bL31"/>
</dbReference>
<keyword evidence="4 7" id="KW-0689">Ribosomal protein</keyword>
<name>A0ABQ2RRK7_9DEIO</name>
<dbReference type="Pfam" id="PF01197">
    <property type="entry name" value="Ribosomal_L31"/>
    <property type="match status" value="1"/>
</dbReference>
<protein>
    <recommendedName>
        <fullName evidence="6 7">Large ribosomal subunit protein bL31</fullName>
    </recommendedName>
</protein>
<comment type="caution">
    <text evidence="7">Lacks conserved residue(s) required for the propagation of feature annotation.</text>
</comment>
<dbReference type="InterPro" id="IPR034704">
    <property type="entry name" value="Ribosomal_bL28/bL31-like_sf"/>
</dbReference>
<dbReference type="GO" id="GO:0005840">
    <property type="term" value="C:ribosome"/>
    <property type="evidence" value="ECO:0007669"/>
    <property type="project" value="UniProtKB-KW"/>
</dbReference>
<dbReference type="Gene3D" id="4.10.830.30">
    <property type="entry name" value="Ribosomal protein L31"/>
    <property type="match status" value="1"/>
</dbReference>
<proteinExistence type="inferred from homology"/>
<evidence type="ECO:0000313" key="8">
    <source>
        <dbReference type="EMBL" id="GGR49535.1"/>
    </source>
</evidence>
<organism evidence="8 9">
    <name type="scientific">Deinococcus seoulensis</name>
    <dbReference type="NCBI Taxonomy" id="1837379"/>
    <lineage>
        <taxon>Bacteria</taxon>
        <taxon>Thermotogati</taxon>
        <taxon>Deinococcota</taxon>
        <taxon>Deinococci</taxon>
        <taxon>Deinococcales</taxon>
        <taxon>Deinococcaceae</taxon>
        <taxon>Deinococcus</taxon>
    </lineage>
</organism>
<dbReference type="SUPFAM" id="SSF143800">
    <property type="entry name" value="L28p-like"/>
    <property type="match status" value="1"/>
</dbReference>
<comment type="caution">
    <text evidence="8">The sequence shown here is derived from an EMBL/GenBank/DDBJ whole genome shotgun (WGS) entry which is preliminary data.</text>
</comment>
<dbReference type="PANTHER" id="PTHR33280:SF1">
    <property type="entry name" value="LARGE RIBOSOMAL SUBUNIT PROTEIN BL31C"/>
    <property type="match status" value="1"/>
</dbReference>
<dbReference type="InterPro" id="IPR027491">
    <property type="entry name" value="Ribosomal_bL31_A"/>
</dbReference>
<dbReference type="NCBIfam" id="TIGR00105">
    <property type="entry name" value="L31"/>
    <property type="match status" value="1"/>
</dbReference>
<evidence type="ECO:0000256" key="2">
    <source>
        <dbReference type="ARBA" id="ARBA00022730"/>
    </source>
</evidence>
<dbReference type="PROSITE" id="PS01143">
    <property type="entry name" value="RIBOSOMAL_L31"/>
    <property type="match status" value="1"/>
</dbReference>
<evidence type="ECO:0000256" key="4">
    <source>
        <dbReference type="ARBA" id="ARBA00022980"/>
    </source>
</evidence>
<reference evidence="9" key="1">
    <citation type="journal article" date="2019" name="Int. J. Syst. Evol. Microbiol.">
        <title>The Global Catalogue of Microorganisms (GCM) 10K type strain sequencing project: providing services to taxonomists for standard genome sequencing and annotation.</title>
        <authorList>
            <consortium name="The Broad Institute Genomics Platform"/>
            <consortium name="The Broad Institute Genome Sequencing Center for Infectious Disease"/>
            <person name="Wu L."/>
            <person name="Ma J."/>
        </authorList>
    </citation>
    <scope>NUCLEOTIDE SEQUENCE [LARGE SCALE GENOMIC DNA]</scope>
    <source>
        <strain evidence="9">JCM 31404</strain>
    </source>
</reference>
<gene>
    <name evidence="7 8" type="primary">rpmE</name>
    <name evidence="8" type="ORF">GCM10008959_08530</name>
</gene>
<dbReference type="InterPro" id="IPR042105">
    <property type="entry name" value="Ribosomal_bL31_sf"/>
</dbReference>